<dbReference type="InterPro" id="IPR000073">
    <property type="entry name" value="AB_hydrolase_1"/>
</dbReference>
<dbReference type="SUPFAM" id="SSF53474">
    <property type="entry name" value="alpha/beta-Hydrolases"/>
    <property type="match status" value="1"/>
</dbReference>
<evidence type="ECO:0000259" key="3">
    <source>
        <dbReference type="Pfam" id="PF00561"/>
    </source>
</evidence>
<dbReference type="AlphaFoldDB" id="A0A917Q168"/>
<accession>A0A917Q168</accession>
<dbReference type="InterPro" id="IPR029058">
    <property type="entry name" value="AB_hydrolase_fold"/>
</dbReference>
<dbReference type="Pfam" id="PF00561">
    <property type="entry name" value="Abhydrolase_1"/>
    <property type="match status" value="1"/>
</dbReference>
<protein>
    <submittedName>
        <fullName evidence="4">Alpha/beta hydrolase</fullName>
    </submittedName>
</protein>
<comment type="similarity">
    <text evidence="1">Belongs to the AB hydrolase superfamily.</text>
</comment>
<keyword evidence="2 4" id="KW-0378">Hydrolase</keyword>
<reference evidence="4" key="2">
    <citation type="submission" date="2020-09" db="EMBL/GenBank/DDBJ databases">
        <authorList>
            <person name="Sun Q."/>
            <person name="Ohkuma M."/>
        </authorList>
    </citation>
    <scope>NUCLEOTIDE SEQUENCE</scope>
    <source>
        <strain evidence="4">JCM 30078</strain>
    </source>
</reference>
<reference evidence="4" key="1">
    <citation type="journal article" date="2014" name="Int. J. Syst. Evol. Microbiol.">
        <title>Complete genome sequence of Corynebacterium casei LMG S-19264T (=DSM 44701T), isolated from a smear-ripened cheese.</title>
        <authorList>
            <consortium name="US DOE Joint Genome Institute (JGI-PGF)"/>
            <person name="Walter F."/>
            <person name="Albersmeier A."/>
            <person name="Kalinowski J."/>
            <person name="Ruckert C."/>
        </authorList>
    </citation>
    <scope>NUCLEOTIDE SEQUENCE</scope>
    <source>
        <strain evidence="4">JCM 30078</strain>
    </source>
</reference>
<keyword evidence="5" id="KW-1185">Reference proteome</keyword>
<dbReference type="EMBL" id="BMPO01000009">
    <property type="protein sequence ID" value="GGK05763.1"/>
    <property type="molecule type" value="Genomic_DNA"/>
</dbReference>
<evidence type="ECO:0000313" key="4">
    <source>
        <dbReference type="EMBL" id="GGK05763.1"/>
    </source>
</evidence>
<dbReference type="InterPro" id="IPR050266">
    <property type="entry name" value="AB_hydrolase_sf"/>
</dbReference>
<dbReference type="PRINTS" id="PR00111">
    <property type="entry name" value="ABHYDROLASE"/>
</dbReference>
<dbReference type="Gene3D" id="3.40.50.1820">
    <property type="entry name" value="alpha/beta hydrolase"/>
    <property type="match status" value="1"/>
</dbReference>
<sequence length="286" mass="30666">MGSPEPITLQLPHIELAGLAYGPKDAPKVLALHGWLDNAATFTRLIPKLPGLRIVALDLAGHGLSGHRPKGCGYHLIDYVQDTLDAAAVLGWERFSLLGHSLGAIVSVLLTSSFPERVERLALVDGGLPLVGEPEDGPARLRKALTRRLSSATRRKPVYADTESAVLARMNGMRPVSREAAEILVQRGLMPVADGFTWRSDVALTVPTGVLMTLEQSLAFARSIQRPGVLVLADDGIRQDHDELEALCQTLPLHVARAPGGHHLHLDDEAGASAVAHCFKGLFSNP</sequence>
<dbReference type="Proteomes" id="UP000635983">
    <property type="component" value="Unassembled WGS sequence"/>
</dbReference>
<comment type="caution">
    <text evidence="4">The sequence shown here is derived from an EMBL/GenBank/DDBJ whole genome shotgun (WGS) entry which is preliminary data.</text>
</comment>
<gene>
    <name evidence="4" type="ORF">GCM10009304_34830</name>
</gene>
<feature type="domain" description="AB hydrolase-1" evidence="3">
    <location>
        <begin position="29"/>
        <end position="268"/>
    </location>
</feature>
<name>A0A917Q168_9PSED</name>
<evidence type="ECO:0000256" key="1">
    <source>
        <dbReference type="ARBA" id="ARBA00008645"/>
    </source>
</evidence>
<proteinExistence type="inferred from homology"/>
<dbReference type="GO" id="GO:0016020">
    <property type="term" value="C:membrane"/>
    <property type="evidence" value="ECO:0007669"/>
    <property type="project" value="TreeGrafter"/>
</dbReference>
<evidence type="ECO:0000313" key="5">
    <source>
        <dbReference type="Proteomes" id="UP000635983"/>
    </source>
</evidence>
<dbReference type="PANTHER" id="PTHR43798:SF14">
    <property type="entry name" value="SERINE HYDROLASE-LIKE PROTEIN DDB_G0286239"/>
    <property type="match status" value="1"/>
</dbReference>
<dbReference type="PANTHER" id="PTHR43798">
    <property type="entry name" value="MONOACYLGLYCEROL LIPASE"/>
    <property type="match status" value="1"/>
</dbReference>
<evidence type="ECO:0000256" key="2">
    <source>
        <dbReference type="ARBA" id="ARBA00022801"/>
    </source>
</evidence>
<organism evidence="4 5">
    <name type="scientific">Pseudomonas matsuisoli</name>
    <dbReference type="NCBI Taxonomy" id="1515666"/>
    <lineage>
        <taxon>Bacteria</taxon>
        <taxon>Pseudomonadati</taxon>
        <taxon>Pseudomonadota</taxon>
        <taxon>Gammaproteobacteria</taxon>
        <taxon>Pseudomonadales</taxon>
        <taxon>Pseudomonadaceae</taxon>
        <taxon>Pseudomonas</taxon>
    </lineage>
</organism>
<dbReference type="RefSeq" id="WP_188984977.1">
    <property type="nucleotide sequence ID" value="NZ_BMPO01000009.1"/>
</dbReference>
<dbReference type="GO" id="GO:0016787">
    <property type="term" value="F:hydrolase activity"/>
    <property type="evidence" value="ECO:0007669"/>
    <property type="project" value="UniProtKB-KW"/>
</dbReference>